<dbReference type="RefSeq" id="WP_187081744.1">
    <property type="nucleotide sequence ID" value="NZ_JACORU010000004.1"/>
</dbReference>
<dbReference type="Gene3D" id="3.40.50.1820">
    <property type="entry name" value="alpha/beta hydrolase"/>
    <property type="match status" value="1"/>
</dbReference>
<dbReference type="PRINTS" id="PR00111">
    <property type="entry name" value="ABHYDROLASE"/>
</dbReference>
<evidence type="ECO:0000313" key="2">
    <source>
        <dbReference type="EMBL" id="MBC5765265.1"/>
    </source>
</evidence>
<name>A0A923M8C3_9BURK</name>
<sequence>MAAVTWSGGTEHWTNKGDDVRLFLWHKKAKDGVPHKGTVFFVHGSSMASQPTFDLHVPGRPYSSAMDWFTDQGYDTWTMDNEGYGRSSKHRDHNSDISCGADDLAAGTEYVTRVTGVKQFLMYGISSGALKAALFAQRHPDRVAKLALDAFVWTGEGAHTLEQRRKKLPEFLAKNRRPADRAFVHSIFNRDHPGTADDATVEAFADAILTLDDSLPTGTYVDMCSKLPLVDPEKIDVPTIILRGEYDGIAAFDDLIEFFKRLPNTNKQFSVMKGISHASFQQKNYMMVYHILHSFFTLPDPVYTGG</sequence>
<dbReference type="AlphaFoldDB" id="A0A923M8C3"/>
<dbReference type="EMBL" id="JACORU010000004">
    <property type="protein sequence ID" value="MBC5765265.1"/>
    <property type="molecule type" value="Genomic_DNA"/>
</dbReference>
<dbReference type="InterPro" id="IPR050266">
    <property type="entry name" value="AB_hydrolase_sf"/>
</dbReference>
<feature type="domain" description="Serine aminopeptidase S33" evidence="1">
    <location>
        <begin position="60"/>
        <end position="280"/>
    </location>
</feature>
<dbReference type="Pfam" id="PF12146">
    <property type="entry name" value="Hydrolase_4"/>
    <property type="match status" value="1"/>
</dbReference>
<dbReference type="PANTHER" id="PTHR43798">
    <property type="entry name" value="MONOACYLGLYCEROL LIPASE"/>
    <property type="match status" value="1"/>
</dbReference>
<protein>
    <submittedName>
        <fullName evidence="2">Alpha/beta fold hydrolase</fullName>
    </submittedName>
</protein>
<dbReference type="Proteomes" id="UP000596827">
    <property type="component" value="Unassembled WGS sequence"/>
</dbReference>
<dbReference type="InterPro" id="IPR029058">
    <property type="entry name" value="AB_hydrolase_fold"/>
</dbReference>
<evidence type="ECO:0000313" key="3">
    <source>
        <dbReference type="Proteomes" id="UP000596827"/>
    </source>
</evidence>
<dbReference type="InterPro" id="IPR022742">
    <property type="entry name" value="Hydrolase_4"/>
</dbReference>
<gene>
    <name evidence="2" type="ORF">H8R02_12430</name>
</gene>
<proteinExistence type="predicted"/>
<comment type="caution">
    <text evidence="2">The sequence shown here is derived from an EMBL/GenBank/DDBJ whole genome shotgun (WGS) entry which is preliminary data.</text>
</comment>
<reference evidence="2" key="1">
    <citation type="submission" date="2020-08" db="EMBL/GenBank/DDBJ databases">
        <title>Ramlibacter sp. GTP1 16S ribosomal RNA gene genome sequencing and assembly.</title>
        <authorList>
            <person name="Kang M."/>
        </authorList>
    </citation>
    <scope>NUCLEOTIDE SEQUENCE</scope>
    <source>
        <strain evidence="2">GTP1</strain>
    </source>
</reference>
<dbReference type="SUPFAM" id="SSF53474">
    <property type="entry name" value="alpha/beta-Hydrolases"/>
    <property type="match status" value="1"/>
</dbReference>
<accession>A0A923M8C3</accession>
<dbReference type="GO" id="GO:0016787">
    <property type="term" value="F:hydrolase activity"/>
    <property type="evidence" value="ECO:0007669"/>
    <property type="project" value="UniProtKB-KW"/>
</dbReference>
<keyword evidence="3" id="KW-1185">Reference proteome</keyword>
<evidence type="ECO:0000259" key="1">
    <source>
        <dbReference type="Pfam" id="PF12146"/>
    </source>
</evidence>
<keyword evidence="2" id="KW-0378">Hydrolase</keyword>
<dbReference type="InterPro" id="IPR000073">
    <property type="entry name" value="AB_hydrolase_1"/>
</dbReference>
<organism evidence="2 3">
    <name type="scientific">Ramlibacter albus</name>
    <dbReference type="NCBI Taxonomy" id="2079448"/>
    <lineage>
        <taxon>Bacteria</taxon>
        <taxon>Pseudomonadati</taxon>
        <taxon>Pseudomonadota</taxon>
        <taxon>Betaproteobacteria</taxon>
        <taxon>Burkholderiales</taxon>
        <taxon>Comamonadaceae</taxon>
        <taxon>Ramlibacter</taxon>
    </lineage>
</organism>